<proteinExistence type="predicted"/>
<evidence type="ECO:0000313" key="3">
    <source>
        <dbReference type="Proteomes" id="UP001281003"/>
    </source>
</evidence>
<evidence type="ECO:0000313" key="2">
    <source>
        <dbReference type="EMBL" id="KAK3399399.1"/>
    </source>
</evidence>
<accession>A0AAE0UDG5</accession>
<reference evidence="2" key="1">
    <citation type="journal article" date="2023" name="Mol. Phylogenet. Evol.">
        <title>Genome-scale phylogeny and comparative genomics of the fungal order Sordariales.</title>
        <authorList>
            <person name="Hensen N."/>
            <person name="Bonometti L."/>
            <person name="Westerberg I."/>
            <person name="Brannstrom I.O."/>
            <person name="Guillou S."/>
            <person name="Cros-Aarteil S."/>
            <person name="Calhoun S."/>
            <person name="Haridas S."/>
            <person name="Kuo A."/>
            <person name="Mondo S."/>
            <person name="Pangilinan J."/>
            <person name="Riley R."/>
            <person name="LaButti K."/>
            <person name="Andreopoulos B."/>
            <person name="Lipzen A."/>
            <person name="Chen C."/>
            <person name="Yan M."/>
            <person name="Daum C."/>
            <person name="Ng V."/>
            <person name="Clum A."/>
            <person name="Steindorff A."/>
            <person name="Ohm R.A."/>
            <person name="Martin F."/>
            <person name="Silar P."/>
            <person name="Natvig D.O."/>
            <person name="Lalanne C."/>
            <person name="Gautier V."/>
            <person name="Ament-Velasquez S.L."/>
            <person name="Kruys A."/>
            <person name="Hutchinson M.I."/>
            <person name="Powell A.J."/>
            <person name="Barry K."/>
            <person name="Miller A.N."/>
            <person name="Grigoriev I.V."/>
            <person name="Debuchy R."/>
            <person name="Gladieux P."/>
            <person name="Hiltunen Thoren M."/>
            <person name="Johannesson H."/>
        </authorList>
    </citation>
    <scope>NUCLEOTIDE SEQUENCE</scope>
    <source>
        <strain evidence="2">FGSC 1904</strain>
    </source>
</reference>
<dbReference type="EMBL" id="JAUTDP010000005">
    <property type="protein sequence ID" value="KAK3399399.1"/>
    <property type="molecule type" value="Genomic_DNA"/>
</dbReference>
<feature type="compositionally biased region" description="Basic and acidic residues" evidence="1">
    <location>
        <begin position="1"/>
        <end position="11"/>
    </location>
</feature>
<dbReference type="AlphaFoldDB" id="A0AAE0UDG5"/>
<comment type="caution">
    <text evidence="2">The sequence shown here is derived from an EMBL/GenBank/DDBJ whole genome shotgun (WGS) entry which is preliminary data.</text>
</comment>
<reference evidence="2" key="2">
    <citation type="submission" date="2023-07" db="EMBL/GenBank/DDBJ databases">
        <authorList>
            <consortium name="Lawrence Berkeley National Laboratory"/>
            <person name="Haridas S."/>
            <person name="Hensen N."/>
            <person name="Bonometti L."/>
            <person name="Westerberg I."/>
            <person name="Brannstrom I.O."/>
            <person name="Guillou S."/>
            <person name="Cros-Aarteil S."/>
            <person name="Calhoun S."/>
            <person name="Kuo A."/>
            <person name="Mondo S."/>
            <person name="Pangilinan J."/>
            <person name="Riley R."/>
            <person name="LaButti K."/>
            <person name="Andreopoulos B."/>
            <person name="Lipzen A."/>
            <person name="Chen C."/>
            <person name="Yanf M."/>
            <person name="Daum C."/>
            <person name="Ng V."/>
            <person name="Clum A."/>
            <person name="Steindorff A."/>
            <person name="Ohm R."/>
            <person name="Martin F."/>
            <person name="Silar P."/>
            <person name="Natvig D."/>
            <person name="Lalanne C."/>
            <person name="Gautier V."/>
            <person name="Ament-velasquez S.L."/>
            <person name="Kruys A."/>
            <person name="Hutchinson M.I."/>
            <person name="Powell A.J."/>
            <person name="Barry K."/>
            <person name="Miller A.N."/>
            <person name="Grigoriev I.V."/>
            <person name="Debuchy R."/>
            <person name="Gladieux P."/>
            <person name="Thoren M.H."/>
            <person name="Johannesson H."/>
        </authorList>
    </citation>
    <scope>NUCLEOTIDE SEQUENCE</scope>
    <source>
        <strain evidence="2">FGSC 1904</strain>
    </source>
</reference>
<feature type="region of interest" description="Disordered" evidence="1">
    <location>
        <begin position="301"/>
        <end position="346"/>
    </location>
</feature>
<organism evidence="2 3">
    <name type="scientific">Sordaria brevicollis</name>
    <dbReference type="NCBI Taxonomy" id="83679"/>
    <lineage>
        <taxon>Eukaryota</taxon>
        <taxon>Fungi</taxon>
        <taxon>Dikarya</taxon>
        <taxon>Ascomycota</taxon>
        <taxon>Pezizomycotina</taxon>
        <taxon>Sordariomycetes</taxon>
        <taxon>Sordariomycetidae</taxon>
        <taxon>Sordariales</taxon>
        <taxon>Sordariaceae</taxon>
        <taxon>Sordaria</taxon>
    </lineage>
</organism>
<sequence length="434" mass="46772">MTPFDRTDGHASRFTSQRHPKPAASASTESVRQDAQYGADGTYSLPGNRHYNPSASLPLDYDFSNQFGYTGYGGNAGATYNTPSTANPPFNNNANNNYIPVTRGTQSVDHSAHHSAGSGYFSPNYNGYNPNNDQDANVSRQYDTTGYGGNPTSNYNATYTYRPDNTYFPPDNNGYYPNGNQSNFTGYGSNTSGSYTSAFATNPTSSRYHHNGYDDYNPYPTSNLSSSDRYAYGNGNPNYTPTPYINGDPAWNPRGPPSIYPAQVNNNVVINNYGASQGGQNGNNVYQGPIATNQVSANALSLGHPQRGPRNAAPVANQGGPGPSPTSGQTERSRCQGSTKDGVHRPCVKTPAEPIWKNSARTKQCRYCLANKMSDVAWKVVQDLEAAGLEPCSSCYIRPARQGGGFCQVCYDAKKENAQLRKAGNGKGRKGGKK</sequence>
<dbReference type="Proteomes" id="UP001281003">
    <property type="component" value="Unassembled WGS sequence"/>
</dbReference>
<protein>
    <submittedName>
        <fullName evidence="2">Uncharacterized protein</fullName>
    </submittedName>
</protein>
<name>A0AAE0UDG5_SORBR</name>
<evidence type="ECO:0000256" key="1">
    <source>
        <dbReference type="SAM" id="MobiDB-lite"/>
    </source>
</evidence>
<feature type="region of interest" description="Disordered" evidence="1">
    <location>
        <begin position="1"/>
        <end position="49"/>
    </location>
</feature>
<gene>
    <name evidence="2" type="ORF">B0T20DRAFT_392410</name>
</gene>
<keyword evidence="3" id="KW-1185">Reference proteome</keyword>